<evidence type="ECO:0000256" key="1">
    <source>
        <dbReference type="SAM" id="SignalP"/>
    </source>
</evidence>
<proteinExistence type="predicted"/>
<protein>
    <submittedName>
        <fullName evidence="2">Uncharacterized protein</fullName>
    </submittedName>
</protein>
<reference evidence="2" key="1">
    <citation type="submission" date="2016-06" db="UniProtKB">
        <authorList>
            <consortium name="WormBaseParasite"/>
        </authorList>
    </citation>
    <scope>IDENTIFICATION</scope>
</reference>
<keyword evidence="1" id="KW-0732">Signal</keyword>
<sequence>MRFIFRILLLPNFTSFVNSKHIIFMELATSKKCELWVVPLFFTC</sequence>
<accession>A0A183JUI2</accession>
<dbReference type="AlphaFoldDB" id="A0A183JUI2"/>
<feature type="chain" id="PRO_5008151398" evidence="1">
    <location>
        <begin position="20"/>
        <end position="44"/>
    </location>
</feature>
<feature type="signal peptide" evidence="1">
    <location>
        <begin position="1"/>
        <end position="19"/>
    </location>
</feature>
<name>A0A183JUI2_9TREM</name>
<dbReference type="WBParaSite" id="SCUD_0000637301-mRNA-1">
    <property type="protein sequence ID" value="SCUD_0000637301-mRNA-1"/>
    <property type="gene ID" value="SCUD_0000637301"/>
</dbReference>
<organism evidence="2">
    <name type="scientific">Schistosoma curassoni</name>
    <dbReference type="NCBI Taxonomy" id="6186"/>
    <lineage>
        <taxon>Eukaryota</taxon>
        <taxon>Metazoa</taxon>
        <taxon>Spiralia</taxon>
        <taxon>Lophotrochozoa</taxon>
        <taxon>Platyhelminthes</taxon>
        <taxon>Trematoda</taxon>
        <taxon>Digenea</taxon>
        <taxon>Strigeidida</taxon>
        <taxon>Schistosomatoidea</taxon>
        <taxon>Schistosomatidae</taxon>
        <taxon>Schistosoma</taxon>
    </lineage>
</organism>
<evidence type="ECO:0000313" key="2">
    <source>
        <dbReference type="WBParaSite" id="SCUD_0000637301-mRNA-1"/>
    </source>
</evidence>